<dbReference type="Proteomes" id="UP000886689">
    <property type="component" value="Unassembled WGS sequence"/>
</dbReference>
<feature type="domain" description="Sulfide dehydrogenase [flavocytochrome c] flavoprotein chain central" evidence="3">
    <location>
        <begin position="193"/>
        <end position="284"/>
    </location>
</feature>
<dbReference type="Pfam" id="PF07992">
    <property type="entry name" value="Pyr_redox_2"/>
    <property type="match status" value="1"/>
</dbReference>
<keyword evidence="1" id="KW-0732">Signal</keyword>
<organism evidence="4 5">
    <name type="scientific">Candidatus Proximibacter danicus</name>
    <dbReference type="NCBI Taxonomy" id="2954365"/>
    <lineage>
        <taxon>Bacteria</taxon>
        <taxon>Pseudomonadati</taxon>
        <taxon>Pseudomonadota</taxon>
        <taxon>Betaproteobacteria</taxon>
        <taxon>Candidatus Proximibacter</taxon>
    </lineage>
</organism>
<sequence>MKLDRRHFLAASGALAAGTAVAQAASPLPFFINTQNNPLLPPVKGKKRVVVCGGGWGGVSAAKHLKQNDPNLDVVMLERNPVFFSCPMSNKWLIDIVNSDYLTHSYLKTADKFGYTYIQTEVTGFEREKKRVLTAQGFIDYDYLVIGAGIRYNYEAWFGDDRRAAAYTKAHFPAAYIPNAEHYQLKRGIQEFTGGDLVMTLPPPPHRCPPSPYERACLIAAKIKRDKIKGRVIILDPKESPRPITDGFQEAFANLYKDQITYVPKAVIKEVDPFNKKIVTSAGDFRFDHSILMAPHQAGEMAWKAGAIGKNADGKPTGWASVDPLFLNLKDDPDTYVIGDAVGIVSPQFNFYPKAGHVANAHGKIVARYIADRAAGKTPKADLPDNLCFMMVNLDPIQDIAVRFKYHIDEKGVIIQDQFDDNFRTEEMVVEDFAWAKRMYGDMFG</sequence>
<evidence type="ECO:0000259" key="3">
    <source>
        <dbReference type="Pfam" id="PF21706"/>
    </source>
</evidence>
<dbReference type="PANTHER" id="PTHR43755">
    <property type="match status" value="1"/>
</dbReference>
<dbReference type="GO" id="GO:0016491">
    <property type="term" value="F:oxidoreductase activity"/>
    <property type="evidence" value="ECO:0007669"/>
    <property type="project" value="InterPro"/>
</dbReference>
<comment type="caution">
    <text evidence="4">The sequence shown here is derived from an EMBL/GenBank/DDBJ whole genome shotgun (WGS) entry which is preliminary data.</text>
</comment>
<evidence type="ECO:0000313" key="5">
    <source>
        <dbReference type="Proteomes" id="UP000886689"/>
    </source>
</evidence>
<dbReference type="InterPro" id="IPR006311">
    <property type="entry name" value="TAT_signal"/>
</dbReference>
<feature type="domain" description="FAD/NAD(P)-binding" evidence="2">
    <location>
        <begin position="48"/>
        <end position="152"/>
    </location>
</feature>
<evidence type="ECO:0000256" key="1">
    <source>
        <dbReference type="SAM" id="SignalP"/>
    </source>
</evidence>
<evidence type="ECO:0000313" key="4">
    <source>
        <dbReference type="EMBL" id="MBK8524630.1"/>
    </source>
</evidence>
<dbReference type="InterPro" id="IPR023753">
    <property type="entry name" value="FAD/NAD-binding_dom"/>
</dbReference>
<dbReference type="PANTHER" id="PTHR43755:SF1">
    <property type="entry name" value="FAD-DEPENDENT PYRIDINE NUCLEOTIDE-DISULPHIDE OXIDOREDUCTASE"/>
    <property type="match status" value="1"/>
</dbReference>
<dbReference type="PROSITE" id="PS51318">
    <property type="entry name" value="TAT"/>
    <property type="match status" value="1"/>
</dbReference>
<dbReference type="Gene3D" id="3.50.50.60">
    <property type="entry name" value="FAD/NAD(P)-binding domain"/>
    <property type="match status" value="2"/>
</dbReference>
<dbReference type="InterPro" id="IPR052541">
    <property type="entry name" value="SQRD"/>
</dbReference>
<dbReference type="InterPro" id="IPR036188">
    <property type="entry name" value="FAD/NAD-bd_sf"/>
</dbReference>
<accession>A0A9D7K173</accession>
<name>A0A9D7K173_9PROT</name>
<gene>
    <name evidence="4" type="ORF">IPL58_11330</name>
</gene>
<dbReference type="AlphaFoldDB" id="A0A9D7K173"/>
<dbReference type="SUPFAM" id="SSF51905">
    <property type="entry name" value="FAD/NAD(P)-binding domain"/>
    <property type="match status" value="2"/>
</dbReference>
<feature type="chain" id="PRO_5039701100" evidence="1">
    <location>
        <begin position="25"/>
        <end position="445"/>
    </location>
</feature>
<evidence type="ECO:0000259" key="2">
    <source>
        <dbReference type="Pfam" id="PF07992"/>
    </source>
</evidence>
<proteinExistence type="predicted"/>
<feature type="signal peptide" evidence="1">
    <location>
        <begin position="1"/>
        <end position="24"/>
    </location>
</feature>
<protein>
    <submittedName>
        <fullName evidence="4">FAD-dependent oxidoreductase</fullName>
    </submittedName>
</protein>
<dbReference type="Pfam" id="PF21706">
    <property type="entry name" value="FCSD_central"/>
    <property type="match status" value="1"/>
</dbReference>
<dbReference type="InterPro" id="IPR049386">
    <property type="entry name" value="FCSD_central"/>
</dbReference>
<reference evidence="4" key="1">
    <citation type="submission" date="2020-10" db="EMBL/GenBank/DDBJ databases">
        <title>Connecting structure to function with the recovery of over 1000 high-quality activated sludge metagenome-assembled genomes encoding full-length rRNA genes using long-read sequencing.</title>
        <authorList>
            <person name="Singleton C.M."/>
            <person name="Petriglieri F."/>
            <person name="Kristensen J.M."/>
            <person name="Kirkegaard R.H."/>
            <person name="Michaelsen T.Y."/>
            <person name="Andersen M.H."/>
            <person name="Karst S.M."/>
            <person name="Dueholm M.S."/>
            <person name="Nielsen P.H."/>
            <person name="Albertsen M."/>
        </authorList>
    </citation>
    <scope>NUCLEOTIDE SEQUENCE</scope>
    <source>
        <strain evidence="4">Hirt_18-Q3-R61-65_BATAC.395</strain>
    </source>
</reference>
<dbReference type="EMBL" id="JADJUC010000012">
    <property type="protein sequence ID" value="MBK8524630.1"/>
    <property type="molecule type" value="Genomic_DNA"/>
</dbReference>